<feature type="region of interest" description="Disordered" evidence="5">
    <location>
        <begin position="265"/>
        <end position="370"/>
    </location>
</feature>
<feature type="compositionally biased region" description="Low complexity" evidence="5">
    <location>
        <begin position="192"/>
        <end position="223"/>
    </location>
</feature>
<keyword evidence="3 6" id="KW-1133">Transmembrane helix</keyword>
<dbReference type="Proteomes" id="UP001301958">
    <property type="component" value="Unassembled WGS sequence"/>
</dbReference>
<dbReference type="GO" id="GO:0071944">
    <property type="term" value="C:cell periphery"/>
    <property type="evidence" value="ECO:0007669"/>
    <property type="project" value="UniProtKB-ARBA"/>
</dbReference>
<feature type="compositionally biased region" description="Polar residues" evidence="5">
    <location>
        <begin position="169"/>
        <end position="179"/>
    </location>
</feature>
<proteinExistence type="predicted"/>
<evidence type="ECO:0000256" key="2">
    <source>
        <dbReference type="ARBA" id="ARBA00022692"/>
    </source>
</evidence>
<feature type="compositionally biased region" description="Gly residues" evidence="5">
    <location>
        <begin position="267"/>
        <end position="276"/>
    </location>
</feature>
<dbReference type="InterPro" id="IPR051694">
    <property type="entry name" value="Immunoregulatory_rcpt-like"/>
</dbReference>
<dbReference type="AlphaFoldDB" id="A0AAN6YKK6"/>
<comment type="caution">
    <text evidence="7">The sequence shown here is derived from an EMBL/GenBank/DDBJ whole genome shotgun (WGS) entry which is preliminary data.</text>
</comment>
<evidence type="ECO:0000313" key="7">
    <source>
        <dbReference type="EMBL" id="KAK4221014.1"/>
    </source>
</evidence>
<feature type="compositionally biased region" description="Polar residues" evidence="5">
    <location>
        <begin position="148"/>
        <end position="161"/>
    </location>
</feature>
<reference evidence="7" key="2">
    <citation type="submission" date="2023-05" db="EMBL/GenBank/DDBJ databases">
        <authorList>
            <consortium name="Lawrence Berkeley National Laboratory"/>
            <person name="Steindorff A."/>
            <person name="Hensen N."/>
            <person name="Bonometti L."/>
            <person name="Westerberg I."/>
            <person name="Brannstrom I.O."/>
            <person name="Guillou S."/>
            <person name="Cros-Aarteil S."/>
            <person name="Calhoun S."/>
            <person name="Haridas S."/>
            <person name="Kuo A."/>
            <person name="Mondo S."/>
            <person name="Pangilinan J."/>
            <person name="Riley R."/>
            <person name="Labutti K."/>
            <person name="Andreopoulos B."/>
            <person name="Lipzen A."/>
            <person name="Chen C."/>
            <person name="Yanf M."/>
            <person name="Daum C."/>
            <person name="Ng V."/>
            <person name="Clum A."/>
            <person name="Ohm R."/>
            <person name="Martin F."/>
            <person name="Silar P."/>
            <person name="Natvig D."/>
            <person name="Lalanne C."/>
            <person name="Gautier V."/>
            <person name="Ament-Velasquez S.L."/>
            <person name="Kruys A."/>
            <person name="Hutchinson M.I."/>
            <person name="Powell A.J."/>
            <person name="Barry K."/>
            <person name="Miller A.N."/>
            <person name="Grigoriev I.V."/>
            <person name="Debuchy R."/>
            <person name="Gladieux P."/>
            <person name="Thoren M.H."/>
            <person name="Johannesson H."/>
        </authorList>
    </citation>
    <scope>NUCLEOTIDE SEQUENCE</scope>
    <source>
        <strain evidence="7">CBS 990.96</strain>
    </source>
</reference>
<feature type="region of interest" description="Disordered" evidence="5">
    <location>
        <begin position="148"/>
        <end position="230"/>
    </location>
</feature>
<keyword evidence="2 6" id="KW-0812">Transmembrane</keyword>
<organism evidence="7 8">
    <name type="scientific">Podospora fimiseda</name>
    <dbReference type="NCBI Taxonomy" id="252190"/>
    <lineage>
        <taxon>Eukaryota</taxon>
        <taxon>Fungi</taxon>
        <taxon>Dikarya</taxon>
        <taxon>Ascomycota</taxon>
        <taxon>Pezizomycotina</taxon>
        <taxon>Sordariomycetes</taxon>
        <taxon>Sordariomycetidae</taxon>
        <taxon>Sordariales</taxon>
        <taxon>Podosporaceae</taxon>
        <taxon>Podospora</taxon>
    </lineage>
</organism>
<name>A0AAN6YKK6_9PEZI</name>
<dbReference type="GO" id="GO:0016020">
    <property type="term" value="C:membrane"/>
    <property type="evidence" value="ECO:0007669"/>
    <property type="project" value="UniProtKB-SubCell"/>
</dbReference>
<sequence>MSANILVSNGTCYSAAGDELDKSFIPCGNSAFGPQTCCGAGDICLKNNACFGYHGSGYGSALTYQAGCTDPEYKAQVCPDKHGIDGPWIALTLCDDGNGLWAPCSQEGSPTTLRPGSFCSCTAAASTTIVVSGSTNIPDVASLPQSTGGTISFFPGNTPTAPSNPPPVQTTSGGNNNDQSTSRSGGTGSTGGNSSPSETAGPGSSGSPSSPGQSPNQTGDPDPAGGGGSSGLNTGAKVGIAVGGVVGALVLLGVFIALYRKRRRGHGAGGIEGGKPGRSRTVHLPSPRASEADSNPVSEVEGKAARPWSMRTELEGSKPGEGAGLKKRNDVMPAELPGDGITMPHHDLSPVTELPGSERWAVEGGGRGRV</sequence>
<feature type="transmembrane region" description="Helical" evidence="6">
    <location>
        <begin position="238"/>
        <end position="259"/>
    </location>
</feature>
<keyword evidence="4 6" id="KW-0472">Membrane</keyword>
<evidence type="ECO:0000256" key="5">
    <source>
        <dbReference type="SAM" id="MobiDB-lite"/>
    </source>
</evidence>
<accession>A0AAN6YKK6</accession>
<reference evidence="7" key="1">
    <citation type="journal article" date="2023" name="Mol. Phylogenet. Evol.">
        <title>Genome-scale phylogeny and comparative genomics of the fungal order Sordariales.</title>
        <authorList>
            <person name="Hensen N."/>
            <person name="Bonometti L."/>
            <person name="Westerberg I."/>
            <person name="Brannstrom I.O."/>
            <person name="Guillou S."/>
            <person name="Cros-Aarteil S."/>
            <person name="Calhoun S."/>
            <person name="Haridas S."/>
            <person name="Kuo A."/>
            <person name="Mondo S."/>
            <person name="Pangilinan J."/>
            <person name="Riley R."/>
            <person name="LaButti K."/>
            <person name="Andreopoulos B."/>
            <person name="Lipzen A."/>
            <person name="Chen C."/>
            <person name="Yan M."/>
            <person name="Daum C."/>
            <person name="Ng V."/>
            <person name="Clum A."/>
            <person name="Steindorff A."/>
            <person name="Ohm R.A."/>
            <person name="Martin F."/>
            <person name="Silar P."/>
            <person name="Natvig D.O."/>
            <person name="Lalanne C."/>
            <person name="Gautier V."/>
            <person name="Ament-Velasquez S.L."/>
            <person name="Kruys A."/>
            <person name="Hutchinson M.I."/>
            <person name="Powell A.J."/>
            <person name="Barry K."/>
            <person name="Miller A.N."/>
            <person name="Grigoriev I.V."/>
            <person name="Debuchy R."/>
            <person name="Gladieux P."/>
            <person name="Hiltunen Thoren M."/>
            <person name="Johannesson H."/>
        </authorList>
    </citation>
    <scope>NUCLEOTIDE SEQUENCE</scope>
    <source>
        <strain evidence="7">CBS 990.96</strain>
    </source>
</reference>
<comment type="subcellular location">
    <subcellularLocation>
        <location evidence="1">Membrane</location>
        <topology evidence="1">Single-pass membrane protein</topology>
    </subcellularLocation>
</comment>
<dbReference type="PANTHER" id="PTHR15549">
    <property type="entry name" value="PAIRED IMMUNOGLOBULIN-LIKE TYPE 2 RECEPTOR"/>
    <property type="match status" value="1"/>
</dbReference>
<evidence type="ECO:0000256" key="1">
    <source>
        <dbReference type="ARBA" id="ARBA00004167"/>
    </source>
</evidence>
<evidence type="ECO:0000313" key="8">
    <source>
        <dbReference type="Proteomes" id="UP001301958"/>
    </source>
</evidence>
<gene>
    <name evidence="7" type="ORF">QBC38DRAFT_404047</name>
</gene>
<protein>
    <submittedName>
        <fullName evidence="7">Uncharacterized protein</fullName>
    </submittedName>
</protein>
<keyword evidence="8" id="KW-1185">Reference proteome</keyword>
<evidence type="ECO:0000256" key="4">
    <source>
        <dbReference type="ARBA" id="ARBA00023136"/>
    </source>
</evidence>
<evidence type="ECO:0000256" key="6">
    <source>
        <dbReference type="SAM" id="Phobius"/>
    </source>
</evidence>
<evidence type="ECO:0000256" key="3">
    <source>
        <dbReference type="ARBA" id="ARBA00022989"/>
    </source>
</evidence>
<dbReference type="EMBL" id="MU865599">
    <property type="protein sequence ID" value="KAK4221014.1"/>
    <property type="molecule type" value="Genomic_DNA"/>
</dbReference>